<dbReference type="SUPFAM" id="SSF52788">
    <property type="entry name" value="Phosphotyrosine protein phosphatases I"/>
    <property type="match status" value="1"/>
</dbReference>
<dbReference type="PRINTS" id="PR00719">
    <property type="entry name" value="LMWPTPASE"/>
</dbReference>
<dbReference type="InterPro" id="IPR036196">
    <property type="entry name" value="Ptyr_pPase_sf"/>
</dbReference>
<dbReference type="InterPro" id="IPR023485">
    <property type="entry name" value="Ptyr_pPase"/>
</dbReference>
<dbReference type="PANTHER" id="PTHR11717">
    <property type="entry name" value="LOW MOLECULAR WEIGHT PROTEIN TYROSINE PHOSPHATASE"/>
    <property type="match status" value="1"/>
</dbReference>
<evidence type="ECO:0000256" key="7">
    <source>
        <dbReference type="PIRSR" id="PIRSR617867-1"/>
    </source>
</evidence>
<dbReference type="FunCoup" id="A0A165PD23">
    <property type="interactions" value="297"/>
</dbReference>
<keyword evidence="10" id="KW-1185">Reference proteome</keyword>
<keyword evidence="3" id="KW-0963">Cytoplasm</keyword>
<dbReference type="EMBL" id="KV425890">
    <property type="protein sequence ID" value="KZW01996.1"/>
    <property type="molecule type" value="Genomic_DNA"/>
</dbReference>
<dbReference type="STRING" id="1314781.A0A165PD23"/>
<dbReference type="AlphaFoldDB" id="A0A165PD23"/>
<dbReference type="PRINTS" id="PR00720">
    <property type="entry name" value="MAMMALPTPASE"/>
</dbReference>
<dbReference type="Proteomes" id="UP000077266">
    <property type="component" value="Unassembled WGS sequence"/>
</dbReference>
<dbReference type="InterPro" id="IPR050438">
    <property type="entry name" value="LMW_PTPase"/>
</dbReference>
<comment type="similarity">
    <text evidence="2">Belongs to the low molecular weight phosphotyrosine protein phosphatase family.</text>
</comment>
<accession>A0A165PD23</accession>
<dbReference type="GO" id="GO:0003993">
    <property type="term" value="F:acid phosphatase activity"/>
    <property type="evidence" value="ECO:0007669"/>
    <property type="project" value="InterPro"/>
</dbReference>
<keyword evidence="5" id="KW-0904">Protein phosphatase</keyword>
<reference evidence="9 10" key="1">
    <citation type="journal article" date="2016" name="Mol. Biol. Evol.">
        <title>Comparative Genomics of Early-Diverging Mushroom-Forming Fungi Provides Insights into the Origins of Lignocellulose Decay Capabilities.</title>
        <authorList>
            <person name="Nagy L.G."/>
            <person name="Riley R."/>
            <person name="Tritt A."/>
            <person name="Adam C."/>
            <person name="Daum C."/>
            <person name="Floudas D."/>
            <person name="Sun H."/>
            <person name="Yadav J.S."/>
            <person name="Pangilinan J."/>
            <person name="Larsson K.H."/>
            <person name="Matsuura K."/>
            <person name="Barry K."/>
            <person name="Labutti K."/>
            <person name="Kuo R."/>
            <person name="Ohm R.A."/>
            <person name="Bhattacharya S.S."/>
            <person name="Shirouzu T."/>
            <person name="Yoshinaga Y."/>
            <person name="Martin F.M."/>
            <person name="Grigoriev I.V."/>
            <person name="Hibbett D.S."/>
        </authorList>
    </citation>
    <scope>NUCLEOTIDE SEQUENCE [LARGE SCALE GENOMIC DNA]</scope>
    <source>
        <strain evidence="9 10">HHB12029</strain>
    </source>
</reference>
<comment type="subcellular location">
    <subcellularLocation>
        <location evidence="1">Cytoplasm</location>
    </subcellularLocation>
</comment>
<dbReference type="CDD" id="cd16343">
    <property type="entry name" value="LMWPTP"/>
    <property type="match status" value="1"/>
</dbReference>
<evidence type="ECO:0000259" key="8">
    <source>
        <dbReference type="SMART" id="SM00226"/>
    </source>
</evidence>
<dbReference type="OrthoDB" id="3388at2759"/>
<protein>
    <submittedName>
        <fullName evidence="9">LMWPc-domain-containing protein</fullName>
    </submittedName>
</protein>
<feature type="active site" evidence="7">
    <location>
        <position position="15"/>
    </location>
</feature>
<evidence type="ECO:0000313" key="10">
    <source>
        <dbReference type="Proteomes" id="UP000077266"/>
    </source>
</evidence>
<evidence type="ECO:0000256" key="4">
    <source>
        <dbReference type="ARBA" id="ARBA00022801"/>
    </source>
</evidence>
<feature type="domain" description="Phosphotyrosine protein phosphatase I" evidence="8">
    <location>
        <begin position="3"/>
        <end position="146"/>
    </location>
</feature>
<sequence length="158" mass="17397">MAVKVLCVCLGNICRSPLAEAVLAHVAKERGVDVEVDSCGTAGYHVGEEPDERTVSTCKKHGVPIDHEARQIHKSDFSTFDYILASDKTNLANLERVKPTNATATVRLFGSYDDGKEIRDPYYGGMSGFEECYKQCVRYSNALLDEIEGKTGRTRSAM</sequence>
<dbReference type="InterPro" id="IPR017867">
    <property type="entry name" value="Tyr_phospatase_low_mol_wt"/>
</dbReference>
<evidence type="ECO:0000256" key="5">
    <source>
        <dbReference type="ARBA" id="ARBA00022912"/>
    </source>
</evidence>
<dbReference type="InterPro" id="IPR002115">
    <property type="entry name" value="Tyr_Pase_low_mol_wt_mml"/>
</dbReference>
<dbReference type="FunFam" id="3.40.50.2300:FF:000105">
    <property type="entry name" value="Low molecular weight phosphotyrosine protein"/>
    <property type="match status" value="1"/>
</dbReference>
<feature type="active site" description="Proton donor" evidence="7">
    <location>
        <position position="120"/>
    </location>
</feature>
<evidence type="ECO:0000256" key="1">
    <source>
        <dbReference type="ARBA" id="ARBA00004496"/>
    </source>
</evidence>
<evidence type="ECO:0000256" key="3">
    <source>
        <dbReference type="ARBA" id="ARBA00022490"/>
    </source>
</evidence>
<dbReference type="SMART" id="SM00226">
    <property type="entry name" value="LMWPc"/>
    <property type="match status" value="1"/>
</dbReference>
<keyword evidence="4" id="KW-0378">Hydrolase</keyword>
<dbReference type="PANTHER" id="PTHR11717:SF7">
    <property type="entry name" value="LOW MOLECULAR WEIGHT PHOSPHOTYROSINE PROTEIN PHOSPHATASE"/>
    <property type="match status" value="1"/>
</dbReference>
<gene>
    <name evidence="9" type="ORF">EXIGLDRAFT_736727</name>
</gene>
<proteinExistence type="inferred from homology"/>
<dbReference type="InParanoid" id="A0A165PD23"/>
<dbReference type="Pfam" id="PF01451">
    <property type="entry name" value="LMWPc"/>
    <property type="match status" value="1"/>
</dbReference>
<evidence type="ECO:0000256" key="2">
    <source>
        <dbReference type="ARBA" id="ARBA00011063"/>
    </source>
</evidence>
<evidence type="ECO:0000256" key="6">
    <source>
        <dbReference type="ARBA" id="ARBA00051722"/>
    </source>
</evidence>
<organism evidence="9 10">
    <name type="scientific">Exidia glandulosa HHB12029</name>
    <dbReference type="NCBI Taxonomy" id="1314781"/>
    <lineage>
        <taxon>Eukaryota</taxon>
        <taxon>Fungi</taxon>
        <taxon>Dikarya</taxon>
        <taxon>Basidiomycota</taxon>
        <taxon>Agaricomycotina</taxon>
        <taxon>Agaricomycetes</taxon>
        <taxon>Auriculariales</taxon>
        <taxon>Exidiaceae</taxon>
        <taxon>Exidia</taxon>
    </lineage>
</organism>
<comment type="catalytic activity">
    <reaction evidence="6">
        <text>O-phospho-L-tyrosyl-[protein] + H2O = L-tyrosyl-[protein] + phosphate</text>
        <dbReference type="Rhea" id="RHEA:10684"/>
        <dbReference type="Rhea" id="RHEA-COMP:10136"/>
        <dbReference type="Rhea" id="RHEA-COMP:20101"/>
        <dbReference type="ChEBI" id="CHEBI:15377"/>
        <dbReference type="ChEBI" id="CHEBI:43474"/>
        <dbReference type="ChEBI" id="CHEBI:46858"/>
        <dbReference type="ChEBI" id="CHEBI:61978"/>
        <dbReference type="EC" id="3.1.3.48"/>
    </reaction>
</comment>
<evidence type="ECO:0000313" key="9">
    <source>
        <dbReference type="EMBL" id="KZW01996.1"/>
    </source>
</evidence>
<dbReference type="Gene3D" id="3.40.50.2300">
    <property type="match status" value="1"/>
</dbReference>
<dbReference type="GO" id="GO:0004726">
    <property type="term" value="F:non-membrane spanning protein tyrosine phosphatase activity"/>
    <property type="evidence" value="ECO:0007669"/>
    <property type="project" value="InterPro"/>
</dbReference>
<name>A0A165PD23_EXIGL</name>
<dbReference type="GO" id="GO:0005737">
    <property type="term" value="C:cytoplasm"/>
    <property type="evidence" value="ECO:0007669"/>
    <property type="project" value="UniProtKB-SubCell"/>
</dbReference>
<feature type="active site" description="Nucleophile" evidence="7">
    <location>
        <position position="9"/>
    </location>
</feature>